<feature type="signal peptide" evidence="2">
    <location>
        <begin position="1"/>
        <end position="22"/>
    </location>
</feature>
<evidence type="ECO:0000256" key="1">
    <source>
        <dbReference type="SAM" id="MobiDB-lite"/>
    </source>
</evidence>
<gene>
    <name evidence="3" type="ORF">AVDCRST_MAG49-3459</name>
</gene>
<name>A0A6J4VA32_9BACT</name>
<sequence length="86" mass="9568">MQRRRSSAAPLAVAFNALPALAEDEADRSLRRTGAGRPMPRHRSGWPAAHRRGQRGRREGHRRARWDAVRPRANVSDAARPTAGQP</sequence>
<evidence type="ECO:0000256" key="2">
    <source>
        <dbReference type="SAM" id="SignalP"/>
    </source>
</evidence>
<accession>A0A6J4VA32</accession>
<evidence type="ECO:0000313" key="3">
    <source>
        <dbReference type="EMBL" id="CAA9569599.1"/>
    </source>
</evidence>
<feature type="region of interest" description="Disordered" evidence="1">
    <location>
        <begin position="21"/>
        <end position="86"/>
    </location>
</feature>
<proteinExistence type="predicted"/>
<feature type="compositionally biased region" description="Basic residues" evidence="1">
    <location>
        <begin position="39"/>
        <end position="64"/>
    </location>
</feature>
<organism evidence="3">
    <name type="scientific">uncultured Thermomicrobiales bacterium</name>
    <dbReference type="NCBI Taxonomy" id="1645740"/>
    <lineage>
        <taxon>Bacteria</taxon>
        <taxon>Pseudomonadati</taxon>
        <taxon>Thermomicrobiota</taxon>
        <taxon>Thermomicrobia</taxon>
        <taxon>Thermomicrobiales</taxon>
        <taxon>environmental samples</taxon>
    </lineage>
</organism>
<keyword evidence="2" id="KW-0732">Signal</keyword>
<dbReference type="AlphaFoldDB" id="A0A6J4VA32"/>
<protein>
    <submittedName>
        <fullName evidence="3">Uncharacterized protein</fullName>
    </submittedName>
</protein>
<feature type="chain" id="PRO_5026886745" evidence="2">
    <location>
        <begin position="23"/>
        <end position="86"/>
    </location>
</feature>
<reference evidence="3" key="1">
    <citation type="submission" date="2020-02" db="EMBL/GenBank/DDBJ databases">
        <authorList>
            <person name="Meier V. D."/>
        </authorList>
    </citation>
    <scope>NUCLEOTIDE SEQUENCE</scope>
    <source>
        <strain evidence="3">AVDCRST_MAG49</strain>
    </source>
</reference>
<dbReference type="EMBL" id="CADCWG010000236">
    <property type="protein sequence ID" value="CAA9569599.1"/>
    <property type="molecule type" value="Genomic_DNA"/>
</dbReference>